<keyword evidence="6 8" id="KW-0694">RNA-binding</keyword>
<dbReference type="PROSITE" id="PS51165">
    <property type="entry name" value="THUMP"/>
    <property type="match status" value="1"/>
</dbReference>
<dbReference type="InterPro" id="IPR054173">
    <property type="entry name" value="ThiI_fer"/>
</dbReference>
<dbReference type="Gene3D" id="3.40.50.620">
    <property type="entry name" value="HUPs"/>
    <property type="match status" value="1"/>
</dbReference>
<evidence type="ECO:0000256" key="2">
    <source>
        <dbReference type="ARBA" id="ARBA00022555"/>
    </source>
</evidence>
<feature type="binding site" evidence="8">
    <location>
        <begin position="190"/>
        <end position="191"/>
    </location>
    <ligand>
        <name>ATP</name>
        <dbReference type="ChEBI" id="CHEBI:30616"/>
    </ligand>
</feature>
<comment type="pathway">
    <text evidence="8">Cofactor biosynthesis; thiamine diphosphate biosynthesis.</text>
</comment>
<feature type="region of interest" description="Disordered" evidence="9">
    <location>
        <begin position="355"/>
        <end position="393"/>
    </location>
</feature>
<evidence type="ECO:0000256" key="4">
    <source>
        <dbReference type="ARBA" id="ARBA00022741"/>
    </source>
</evidence>
<evidence type="ECO:0000256" key="3">
    <source>
        <dbReference type="ARBA" id="ARBA00022679"/>
    </source>
</evidence>
<comment type="catalytic activity">
    <reaction evidence="8">
        <text>[ThiS sulfur-carrier protein]-C-terminal Gly-Gly-AMP + S-sulfanyl-L-cysteinyl-[cysteine desulfurase] + AH2 = [ThiS sulfur-carrier protein]-C-terminal-Gly-aminoethanethioate + L-cysteinyl-[cysteine desulfurase] + A + AMP + 2 H(+)</text>
        <dbReference type="Rhea" id="RHEA:43340"/>
        <dbReference type="Rhea" id="RHEA-COMP:12157"/>
        <dbReference type="Rhea" id="RHEA-COMP:12158"/>
        <dbReference type="Rhea" id="RHEA-COMP:12910"/>
        <dbReference type="Rhea" id="RHEA-COMP:19908"/>
        <dbReference type="ChEBI" id="CHEBI:13193"/>
        <dbReference type="ChEBI" id="CHEBI:15378"/>
        <dbReference type="ChEBI" id="CHEBI:17499"/>
        <dbReference type="ChEBI" id="CHEBI:29950"/>
        <dbReference type="ChEBI" id="CHEBI:61963"/>
        <dbReference type="ChEBI" id="CHEBI:90618"/>
        <dbReference type="ChEBI" id="CHEBI:232372"/>
        <dbReference type="ChEBI" id="CHEBI:456215"/>
    </reaction>
</comment>
<dbReference type="AlphaFoldDB" id="A0ABD6CBC9"/>
<dbReference type="GO" id="GO:0009228">
    <property type="term" value="P:thiamine biosynthetic process"/>
    <property type="evidence" value="ECO:0007669"/>
    <property type="project" value="UniProtKB-KW"/>
</dbReference>
<dbReference type="InterPro" id="IPR014729">
    <property type="entry name" value="Rossmann-like_a/b/a_fold"/>
</dbReference>
<protein>
    <recommendedName>
        <fullName evidence="8">Probable tRNA sulfurtransferase</fullName>
        <ecNumber evidence="8">2.8.1.4</ecNumber>
    </recommendedName>
    <alternativeName>
        <fullName evidence="8">Sulfur carrier protein ThiS sulfurtransferase</fullName>
    </alternativeName>
    <alternativeName>
        <fullName evidence="8">Thiamine biosynthesis protein ThiI</fullName>
    </alternativeName>
    <alternativeName>
        <fullName evidence="8">tRNA 4-thiouridine synthase</fullName>
    </alternativeName>
</protein>
<dbReference type="CDD" id="cd11716">
    <property type="entry name" value="THUMP_ThiI"/>
    <property type="match status" value="1"/>
</dbReference>
<dbReference type="Proteomes" id="UP001597119">
    <property type="component" value="Unassembled WGS sequence"/>
</dbReference>
<dbReference type="Pfam" id="PF02568">
    <property type="entry name" value="ThiI"/>
    <property type="match status" value="1"/>
</dbReference>
<dbReference type="InterPro" id="IPR050102">
    <property type="entry name" value="tRNA_sulfurtransferase_ThiI"/>
</dbReference>
<keyword evidence="4 8" id="KW-0547">Nucleotide-binding</keyword>
<comment type="function">
    <text evidence="8">Catalyzes the ATP-dependent transfer of a sulfur to tRNA to produce 4-thiouridine in position 8 of tRNAs, which functions as a near-UV photosensor. Also catalyzes the transfer of sulfur to the sulfur carrier protein ThiS, forming ThiS-thiocarboxylate. This is a step in the synthesis of thiazole, in the thiamine biosynthesis pathway. The sulfur is donated as persulfide by IscS.</text>
</comment>
<dbReference type="InterPro" id="IPR004114">
    <property type="entry name" value="THUMP_dom"/>
</dbReference>
<dbReference type="RefSeq" id="WP_247380878.1">
    <property type="nucleotide sequence ID" value="NZ_JALLGV010000008.1"/>
</dbReference>
<evidence type="ECO:0000256" key="5">
    <source>
        <dbReference type="ARBA" id="ARBA00022840"/>
    </source>
</evidence>
<comment type="similarity">
    <text evidence="8">Belongs to the ThiI family.</text>
</comment>
<keyword evidence="5 8" id="KW-0067">ATP-binding</keyword>
<dbReference type="SUPFAM" id="SSF52402">
    <property type="entry name" value="Adenine nucleotide alpha hydrolases-like"/>
    <property type="match status" value="1"/>
</dbReference>
<comment type="caution">
    <text evidence="11">The sequence shown here is derived from an EMBL/GenBank/DDBJ whole genome shotgun (WGS) entry which is preliminary data.</text>
</comment>
<evidence type="ECO:0000256" key="7">
    <source>
        <dbReference type="ARBA" id="ARBA00022977"/>
    </source>
</evidence>
<name>A0ABD6CBC9_9EURY</name>
<proteinExistence type="inferred from homology"/>
<evidence type="ECO:0000313" key="11">
    <source>
        <dbReference type="EMBL" id="MFD1587666.1"/>
    </source>
</evidence>
<dbReference type="GO" id="GO:0000049">
    <property type="term" value="F:tRNA binding"/>
    <property type="evidence" value="ECO:0007669"/>
    <property type="project" value="UniProtKB-UniRule"/>
</dbReference>
<evidence type="ECO:0000256" key="8">
    <source>
        <dbReference type="HAMAP-Rule" id="MF_00021"/>
    </source>
</evidence>
<accession>A0ABD6CBC9</accession>
<reference evidence="11 12" key="1">
    <citation type="journal article" date="2019" name="Int. J. Syst. Evol. Microbiol.">
        <title>The Global Catalogue of Microorganisms (GCM) 10K type strain sequencing project: providing services to taxonomists for standard genome sequencing and annotation.</title>
        <authorList>
            <consortium name="The Broad Institute Genomics Platform"/>
            <consortium name="The Broad Institute Genome Sequencing Center for Infectious Disease"/>
            <person name="Wu L."/>
            <person name="Ma J."/>
        </authorList>
    </citation>
    <scope>NUCLEOTIDE SEQUENCE [LARGE SCALE GENOMIC DNA]</scope>
    <source>
        <strain evidence="11 12">CGMCC 1.12125</strain>
    </source>
</reference>
<dbReference type="Pfam" id="PF22025">
    <property type="entry name" value="ThiI_fer"/>
    <property type="match status" value="1"/>
</dbReference>
<organism evidence="11 12">
    <name type="scientific">Halorientalis brevis</name>
    <dbReference type="NCBI Taxonomy" id="1126241"/>
    <lineage>
        <taxon>Archaea</taxon>
        <taxon>Methanobacteriati</taxon>
        <taxon>Methanobacteriota</taxon>
        <taxon>Stenosarchaea group</taxon>
        <taxon>Halobacteria</taxon>
        <taxon>Halobacteriales</taxon>
        <taxon>Haloarculaceae</taxon>
        <taxon>Halorientalis</taxon>
    </lineage>
</organism>
<keyword evidence="7 8" id="KW-0784">Thiamine biosynthesis</keyword>
<dbReference type="HAMAP" id="MF_00021">
    <property type="entry name" value="ThiI"/>
    <property type="match status" value="1"/>
</dbReference>
<dbReference type="Pfam" id="PF02926">
    <property type="entry name" value="THUMP"/>
    <property type="match status" value="1"/>
</dbReference>
<dbReference type="PANTHER" id="PTHR43209:SF1">
    <property type="entry name" value="TRNA SULFURTRANSFERASE"/>
    <property type="match status" value="1"/>
</dbReference>
<evidence type="ECO:0000256" key="9">
    <source>
        <dbReference type="SAM" id="MobiDB-lite"/>
    </source>
</evidence>
<gene>
    <name evidence="8" type="primary">thiI</name>
    <name evidence="11" type="ORF">ACFR9U_11790</name>
</gene>
<comment type="catalytic activity">
    <reaction evidence="8">
        <text>[ThiI sulfur-carrier protein]-S-sulfanyl-L-cysteine + a uridine in tRNA + 2 reduced [2Fe-2S]-[ferredoxin] + ATP + H(+) = [ThiI sulfur-carrier protein]-L-cysteine + a 4-thiouridine in tRNA + 2 oxidized [2Fe-2S]-[ferredoxin] + AMP + diphosphate</text>
        <dbReference type="Rhea" id="RHEA:24176"/>
        <dbReference type="Rhea" id="RHEA-COMP:10000"/>
        <dbReference type="Rhea" id="RHEA-COMP:10001"/>
        <dbReference type="Rhea" id="RHEA-COMP:13337"/>
        <dbReference type="Rhea" id="RHEA-COMP:13338"/>
        <dbReference type="Rhea" id="RHEA-COMP:13339"/>
        <dbReference type="Rhea" id="RHEA-COMP:13340"/>
        <dbReference type="ChEBI" id="CHEBI:15378"/>
        <dbReference type="ChEBI" id="CHEBI:29950"/>
        <dbReference type="ChEBI" id="CHEBI:30616"/>
        <dbReference type="ChEBI" id="CHEBI:33019"/>
        <dbReference type="ChEBI" id="CHEBI:33737"/>
        <dbReference type="ChEBI" id="CHEBI:33738"/>
        <dbReference type="ChEBI" id="CHEBI:61963"/>
        <dbReference type="ChEBI" id="CHEBI:65315"/>
        <dbReference type="ChEBI" id="CHEBI:136798"/>
        <dbReference type="ChEBI" id="CHEBI:456215"/>
        <dbReference type="EC" id="2.8.1.4"/>
    </reaction>
</comment>
<sequence>MEPPGAATVVVRYGDMSTKSSRVRRDMEHQLVENIDALLTDRGIPGDVERHSTRPLVRTTSEAVRDAAEAAADAFGVVSTSPARSVPPEKDAILNALAETADACYDGGSFAVNARRSGTDYPFTSEELGEDGGQAVWDAVEHEFEPAVDLEDPDVCFNVEVREDEAFLFFEKVSGPGGLPLGSQRPVVALVSGGIDSPVATYEIMRKGCPVVPVYVDLGEYGGQDHRARAVETVRTLQGYAPNFEMPLRVVPGGDTVSLLADELEQGRMLAFRRFCLLVAEAVALEEDARGIVTGESIGQKSSQTAQNLSVTSPVTDLPVYRPLLTTDKNVITERAKEIGTFHDSTIPAGCNRFAPGQAETNAHRDRLTEAEPDDLRDRAREAVDDLELVDTT</sequence>
<evidence type="ECO:0000256" key="6">
    <source>
        <dbReference type="ARBA" id="ARBA00022884"/>
    </source>
</evidence>
<comment type="caution">
    <text evidence="8">Lacks conserved residue(s) required for the propagation of feature annotation.</text>
</comment>
<feature type="binding site" evidence="8">
    <location>
        <position position="304"/>
    </location>
    <ligand>
        <name>ATP</name>
        <dbReference type="ChEBI" id="CHEBI:30616"/>
    </ligand>
</feature>
<dbReference type="InterPro" id="IPR020536">
    <property type="entry name" value="ThiI_AANH"/>
</dbReference>
<evidence type="ECO:0000256" key="1">
    <source>
        <dbReference type="ARBA" id="ARBA00022490"/>
    </source>
</evidence>
<dbReference type="GO" id="GO:0140741">
    <property type="term" value="F:tRNA-uracil-4 sulfurtransferase activity"/>
    <property type="evidence" value="ECO:0007669"/>
    <property type="project" value="UniProtKB-EC"/>
</dbReference>
<feature type="compositionally biased region" description="Basic and acidic residues" evidence="9">
    <location>
        <begin position="362"/>
        <end position="384"/>
    </location>
</feature>
<feature type="domain" description="THUMP" evidence="10">
    <location>
        <begin position="65"/>
        <end position="172"/>
    </location>
</feature>
<dbReference type="InterPro" id="IPR003720">
    <property type="entry name" value="tRNA_STrfase"/>
</dbReference>
<evidence type="ECO:0000313" key="12">
    <source>
        <dbReference type="Proteomes" id="UP001597119"/>
    </source>
</evidence>
<feature type="binding site" evidence="8">
    <location>
        <position position="295"/>
    </location>
    <ligand>
        <name>ATP</name>
        <dbReference type="ChEBI" id="CHEBI:30616"/>
    </ligand>
</feature>
<dbReference type="GO" id="GO:0005737">
    <property type="term" value="C:cytoplasm"/>
    <property type="evidence" value="ECO:0007669"/>
    <property type="project" value="UniProtKB-SubCell"/>
</dbReference>
<keyword evidence="3 8" id="KW-0808">Transferase</keyword>
<dbReference type="EMBL" id="JBHUDJ010000006">
    <property type="protein sequence ID" value="MFD1587666.1"/>
    <property type="molecule type" value="Genomic_DNA"/>
</dbReference>
<dbReference type="InterPro" id="IPR049962">
    <property type="entry name" value="THUMP_ThiI"/>
</dbReference>
<dbReference type="Gene3D" id="3.30.2130.30">
    <property type="match status" value="1"/>
</dbReference>
<feature type="binding site" evidence="8">
    <location>
        <position position="273"/>
    </location>
    <ligand>
        <name>ATP</name>
        <dbReference type="ChEBI" id="CHEBI:30616"/>
    </ligand>
</feature>
<dbReference type="GO" id="GO:0005524">
    <property type="term" value="F:ATP binding"/>
    <property type="evidence" value="ECO:0007669"/>
    <property type="project" value="UniProtKB-UniRule"/>
</dbReference>
<dbReference type="GO" id="GO:0009229">
    <property type="term" value="P:thiamine diphosphate biosynthetic process"/>
    <property type="evidence" value="ECO:0007669"/>
    <property type="project" value="UniProtKB-UniRule"/>
</dbReference>
<dbReference type="SUPFAM" id="SSF143437">
    <property type="entry name" value="THUMP domain-like"/>
    <property type="match status" value="1"/>
</dbReference>
<keyword evidence="1 8" id="KW-0963">Cytoplasm</keyword>
<dbReference type="EC" id="2.8.1.4" evidence="8"/>
<evidence type="ECO:0000259" key="10">
    <source>
        <dbReference type="PROSITE" id="PS51165"/>
    </source>
</evidence>
<dbReference type="PANTHER" id="PTHR43209">
    <property type="entry name" value="TRNA SULFURTRANSFERASE"/>
    <property type="match status" value="1"/>
</dbReference>
<keyword evidence="2 8" id="KW-0820">tRNA-binding</keyword>
<keyword evidence="12" id="KW-1185">Reference proteome</keyword>
<dbReference type="SMART" id="SM00981">
    <property type="entry name" value="THUMP"/>
    <property type="match status" value="1"/>
</dbReference>
<comment type="subcellular location">
    <subcellularLocation>
        <location evidence="8">Cytoplasm</location>
    </subcellularLocation>
</comment>
<dbReference type="GO" id="GO:0034227">
    <property type="term" value="P:tRNA thio-modification"/>
    <property type="evidence" value="ECO:0007669"/>
    <property type="project" value="UniProtKB-UniRule"/>
</dbReference>